<evidence type="ECO:0000256" key="11">
    <source>
        <dbReference type="ARBA" id="ARBA00023004"/>
    </source>
</evidence>
<evidence type="ECO:0000256" key="14">
    <source>
        <dbReference type="HAMAP-Rule" id="MF_02239"/>
    </source>
</evidence>
<evidence type="ECO:0000256" key="6">
    <source>
        <dbReference type="ARBA" id="ARBA00022617"/>
    </source>
</evidence>
<accession>A0A2W5NHJ1</accession>
<dbReference type="AlphaFoldDB" id="A0A2W5NHJ1"/>
<evidence type="ECO:0000256" key="12">
    <source>
        <dbReference type="ARBA" id="ARBA00023136"/>
    </source>
</evidence>
<evidence type="ECO:0000256" key="8">
    <source>
        <dbReference type="ARBA" id="ARBA00022723"/>
    </source>
</evidence>
<comment type="catalytic activity">
    <reaction evidence="13 14 15">
        <text>protoporphyrinogen IX + 3 A = protoporphyrin IX + 3 AH2</text>
        <dbReference type="Rhea" id="RHEA:62000"/>
        <dbReference type="ChEBI" id="CHEBI:13193"/>
        <dbReference type="ChEBI" id="CHEBI:17499"/>
        <dbReference type="ChEBI" id="CHEBI:57306"/>
        <dbReference type="ChEBI" id="CHEBI:57307"/>
    </reaction>
</comment>
<comment type="caution">
    <text evidence="16">The sequence shown here is derived from an EMBL/GenBank/DDBJ whole genome shotgun (WGS) entry which is preliminary data.</text>
</comment>
<keyword evidence="10 14" id="KW-0560">Oxidoreductase</keyword>
<dbReference type="NCBIfam" id="TIGR00701">
    <property type="entry name" value="protoporphyrinogen oxidase HemJ"/>
    <property type="match status" value="1"/>
</dbReference>
<dbReference type="GO" id="GO:0005886">
    <property type="term" value="C:plasma membrane"/>
    <property type="evidence" value="ECO:0007669"/>
    <property type="project" value="UniProtKB-SubCell"/>
</dbReference>
<protein>
    <recommendedName>
        <fullName evidence="4 14">Protoporphyrinogen IX oxidase</fullName>
        <shortName evidence="14">PPO</shortName>
        <ecNumber evidence="14 15">1.3.99.-</ecNumber>
    </recommendedName>
</protein>
<dbReference type="GO" id="GO:0046872">
    <property type="term" value="F:metal ion binding"/>
    <property type="evidence" value="ECO:0007669"/>
    <property type="project" value="UniProtKB-UniRule"/>
</dbReference>
<comment type="cofactor">
    <cofactor evidence="14 15">
        <name>heme b</name>
        <dbReference type="ChEBI" id="CHEBI:60344"/>
    </cofactor>
    <text evidence="14 15">Binds 1 heme b (iron(II)-protoporphyrin IX) group per subunit.</text>
</comment>
<evidence type="ECO:0000256" key="15">
    <source>
        <dbReference type="PIRNR" id="PIRNR004638"/>
    </source>
</evidence>
<feature type="transmembrane region" description="Helical" evidence="14">
    <location>
        <begin position="129"/>
        <end position="147"/>
    </location>
</feature>
<evidence type="ECO:0000256" key="10">
    <source>
        <dbReference type="ARBA" id="ARBA00023002"/>
    </source>
</evidence>
<comment type="subunit">
    <text evidence="14">Homodimer.</text>
</comment>
<dbReference type="InterPro" id="IPR005265">
    <property type="entry name" value="HemJ-like"/>
</dbReference>
<proteinExistence type="inferred from homology"/>
<evidence type="ECO:0000256" key="1">
    <source>
        <dbReference type="ARBA" id="ARBA00004651"/>
    </source>
</evidence>
<keyword evidence="8 14" id="KW-0479">Metal-binding</keyword>
<keyword evidence="7 14" id="KW-0812">Transmembrane</keyword>
<dbReference type="PANTHER" id="PTHR40255:SF1">
    <property type="entry name" value="PROTOPORPHYRINOGEN IX OXIDASE"/>
    <property type="match status" value="1"/>
</dbReference>
<dbReference type="EMBL" id="QFPW01000001">
    <property type="protein sequence ID" value="PZQ52514.1"/>
    <property type="molecule type" value="Genomic_DNA"/>
</dbReference>
<evidence type="ECO:0000256" key="13">
    <source>
        <dbReference type="ARBA" id="ARBA00048390"/>
    </source>
</evidence>
<evidence type="ECO:0000256" key="3">
    <source>
        <dbReference type="ARBA" id="ARBA00006501"/>
    </source>
</evidence>
<dbReference type="PANTHER" id="PTHR40255">
    <property type="entry name" value="UPF0093 MEMBRANE PROTEIN SLR1790"/>
    <property type="match status" value="1"/>
</dbReference>
<comment type="subcellular location">
    <subcellularLocation>
        <location evidence="1 14">Cell membrane</location>
        <topology evidence="1 14">Multi-pass membrane protein</topology>
    </subcellularLocation>
</comment>
<dbReference type="PIRSF" id="PIRSF004638">
    <property type="entry name" value="UCP004638"/>
    <property type="match status" value="1"/>
</dbReference>
<evidence type="ECO:0000256" key="5">
    <source>
        <dbReference type="ARBA" id="ARBA00022475"/>
    </source>
</evidence>
<organism evidence="16 17">
    <name type="scientific">Rhodovulum sulfidophilum</name>
    <name type="common">Rhodobacter sulfidophilus</name>
    <dbReference type="NCBI Taxonomy" id="35806"/>
    <lineage>
        <taxon>Bacteria</taxon>
        <taxon>Pseudomonadati</taxon>
        <taxon>Pseudomonadota</taxon>
        <taxon>Alphaproteobacteria</taxon>
        <taxon>Rhodobacterales</taxon>
        <taxon>Paracoccaceae</taxon>
        <taxon>Rhodovulum</taxon>
    </lineage>
</organism>
<reference evidence="16 17" key="1">
    <citation type="submission" date="2017-08" db="EMBL/GenBank/DDBJ databases">
        <title>Infants hospitalized years apart are colonized by the same room-sourced microbial strains.</title>
        <authorList>
            <person name="Brooks B."/>
            <person name="Olm M.R."/>
            <person name="Firek B.A."/>
            <person name="Baker R."/>
            <person name="Thomas B.C."/>
            <person name="Morowitz M.J."/>
            <person name="Banfield J.F."/>
        </authorList>
    </citation>
    <scope>NUCLEOTIDE SEQUENCE [LARGE SCALE GENOMIC DNA]</scope>
    <source>
        <strain evidence="16">S2_005_002_R2_34</strain>
    </source>
</reference>
<gene>
    <name evidence="16" type="primary">hemJ</name>
    <name evidence="16" type="ORF">DI556_02360</name>
</gene>
<dbReference type="Pfam" id="PF03653">
    <property type="entry name" value="UPF0093"/>
    <property type="match status" value="1"/>
</dbReference>
<keyword evidence="12 14" id="KW-0472">Membrane</keyword>
<keyword evidence="6 14" id="KW-0349">Heme</keyword>
<dbReference type="GO" id="GO:0070818">
    <property type="term" value="F:protoporphyrinogen oxidase activity"/>
    <property type="evidence" value="ECO:0007669"/>
    <property type="project" value="UniProtKB-UniRule"/>
</dbReference>
<name>A0A2W5NHJ1_RHOSU</name>
<comment type="function">
    <text evidence="14 15">Catalyzes the oxidation of protoporphyrinogen IX to protoporphyrin IX.</text>
</comment>
<evidence type="ECO:0000256" key="7">
    <source>
        <dbReference type="ARBA" id="ARBA00022692"/>
    </source>
</evidence>
<evidence type="ECO:0000313" key="16">
    <source>
        <dbReference type="EMBL" id="PZQ52514.1"/>
    </source>
</evidence>
<feature type="transmembrane region" description="Helical" evidence="14">
    <location>
        <begin position="6"/>
        <end position="30"/>
    </location>
</feature>
<dbReference type="UniPathway" id="UPA00251">
    <property type="reaction ID" value="UER00324"/>
</dbReference>
<keyword evidence="5 14" id="KW-1003">Cell membrane</keyword>
<sequence>MRDLLIAIYPWTKAFHVIAVITWMAGLFYLPRLYVYHAERGKPGGELSETLKIMETKLLKYIMNPAMIASWTLGLLLVLTPGVVDWSAGWFYMKLVSVLVLSWLQGWLAARGRDFAADRNTVSGRTYRLMNEVPTIALVVIVIMVIVRPF</sequence>
<evidence type="ECO:0000256" key="9">
    <source>
        <dbReference type="ARBA" id="ARBA00022989"/>
    </source>
</evidence>
<dbReference type="EC" id="1.3.99.-" evidence="14 15"/>
<feature type="transmembrane region" description="Helical" evidence="14">
    <location>
        <begin position="90"/>
        <end position="108"/>
    </location>
</feature>
<evidence type="ECO:0000313" key="17">
    <source>
        <dbReference type="Proteomes" id="UP000249185"/>
    </source>
</evidence>
<dbReference type="HAMAP" id="MF_02239">
    <property type="entry name" value="HemJ"/>
    <property type="match status" value="1"/>
</dbReference>
<comment type="similarity">
    <text evidence="3 14 15">Belongs to the HemJ family.</text>
</comment>
<feature type="binding site" description="axial binding residue" evidence="14">
    <location>
        <position position="94"/>
    </location>
    <ligand>
        <name>heme</name>
        <dbReference type="ChEBI" id="CHEBI:30413"/>
    </ligand>
    <ligandPart>
        <name>Fe</name>
        <dbReference type="ChEBI" id="CHEBI:18248"/>
    </ligandPart>
</feature>
<comment type="pathway">
    <text evidence="2 14 15">Porphyrin-containing compound metabolism; protoporphyrin-IX biosynthesis; protoporphyrin-IX from protoporphyrinogen-IX: step 1/1.</text>
</comment>
<evidence type="ECO:0000256" key="2">
    <source>
        <dbReference type="ARBA" id="ARBA00005073"/>
    </source>
</evidence>
<feature type="binding site" description="axial binding residue" evidence="14">
    <location>
        <position position="16"/>
    </location>
    <ligand>
        <name>heme</name>
        <dbReference type="ChEBI" id="CHEBI:30413"/>
    </ligand>
    <ligandPart>
        <name>Fe</name>
        <dbReference type="ChEBI" id="CHEBI:18248"/>
    </ligandPart>
</feature>
<keyword evidence="11 14" id="KW-0408">Iron</keyword>
<feature type="transmembrane region" description="Helical" evidence="14">
    <location>
        <begin position="61"/>
        <end position="84"/>
    </location>
</feature>
<dbReference type="Proteomes" id="UP000249185">
    <property type="component" value="Unassembled WGS sequence"/>
</dbReference>
<evidence type="ECO:0000256" key="4">
    <source>
        <dbReference type="ARBA" id="ARBA00017504"/>
    </source>
</evidence>
<dbReference type="GO" id="GO:0006782">
    <property type="term" value="P:protoporphyrinogen IX biosynthetic process"/>
    <property type="evidence" value="ECO:0007669"/>
    <property type="project" value="UniProtKB-UniRule"/>
</dbReference>
<keyword evidence="9 14" id="KW-1133">Transmembrane helix</keyword>